<keyword evidence="2" id="KW-1185">Reference proteome</keyword>
<accession>A6TNG1</accession>
<name>A6TNG1_ALKMQ</name>
<dbReference type="OrthoDB" id="1954475at2"/>
<dbReference type="Proteomes" id="UP000001572">
    <property type="component" value="Chromosome"/>
</dbReference>
<dbReference type="AlphaFoldDB" id="A6TNG1"/>
<dbReference type="Gene3D" id="1.10.1220.10">
    <property type="entry name" value="Met repressor-like"/>
    <property type="match status" value="1"/>
</dbReference>
<sequence length="163" mass="18610">MTFHFITSNWVLNENKVMITNKISRVGDRNMLKKTAVFSSEKNNKVGSNKKTIHFILESKETGDIWTESRDFNEMQSKYNPIGWTYSDITGTNGCVLLETISKSEFQSVLKMLNPVPLGFKVKENLKRSLEKIAESKGIGLIDVTTEAIQEYINNNKNLIDQE</sequence>
<dbReference type="EMBL" id="CP000724">
    <property type="protein sequence ID" value="ABR47729.1"/>
    <property type="molecule type" value="Genomic_DNA"/>
</dbReference>
<dbReference type="RefSeq" id="WP_012062767.1">
    <property type="nucleotide sequence ID" value="NC_009633.1"/>
</dbReference>
<dbReference type="KEGG" id="amt:Amet_1542"/>
<dbReference type="HOGENOM" id="CLU_1623685_0_0_9"/>
<reference evidence="2" key="1">
    <citation type="journal article" date="2016" name="Genome Announc.">
        <title>Complete genome sequence of Alkaliphilus metalliredigens strain QYMF, an alkaliphilic and metal-reducing bacterium isolated from borax-contaminated leachate ponds.</title>
        <authorList>
            <person name="Hwang C."/>
            <person name="Copeland A."/>
            <person name="Lucas S."/>
            <person name="Lapidus A."/>
            <person name="Barry K."/>
            <person name="Detter J.C."/>
            <person name="Glavina Del Rio T."/>
            <person name="Hammon N."/>
            <person name="Israni S."/>
            <person name="Dalin E."/>
            <person name="Tice H."/>
            <person name="Pitluck S."/>
            <person name="Chertkov O."/>
            <person name="Brettin T."/>
            <person name="Bruce D."/>
            <person name="Han C."/>
            <person name="Schmutz J."/>
            <person name="Larimer F."/>
            <person name="Land M.L."/>
            <person name="Hauser L."/>
            <person name="Kyrpides N."/>
            <person name="Mikhailova N."/>
            <person name="Ye Q."/>
            <person name="Zhou J."/>
            <person name="Richardson P."/>
            <person name="Fields M.W."/>
        </authorList>
    </citation>
    <scope>NUCLEOTIDE SEQUENCE [LARGE SCALE GENOMIC DNA]</scope>
    <source>
        <strain evidence="2">QYMF</strain>
    </source>
</reference>
<dbReference type="GO" id="GO:0006355">
    <property type="term" value="P:regulation of DNA-templated transcription"/>
    <property type="evidence" value="ECO:0007669"/>
    <property type="project" value="InterPro"/>
</dbReference>
<evidence type="ECO:0000313" key="2">
    <source>
        <dbReference type="Proteomes" id="UP000001572"/>
    </source>
</evidence>
<organism evidence="1 2">
    <name type="scientific">Alkaliphilus metalliredigens (strain QYMF)</name>
    <dbReference type="NCBI Taxonomy" id="293826"/>
    <lineage>
        <taxon>Bacteria</taxon>
        <taxon>Bacillati</taxon>
        <taxon>Bacillota</taxon>
        <taxon>Clostridia</taxon>
        <taxon>Peptostreptococcales</taxon>
        <taxon>Natronincolaceae</taxon>
        <taxon>Alkaliphilus</taxon>
    </lineage>
</organism>
<proteinExistence type="predicted"/>
<protein>
    <submittedName>
        <fullName evidence="1">Uncharacterized protein</fullName>
    </submittedName>
</protein>
<dbReference type="InterPro" id="IPR013321">
    <property type="entry name" value="Arc_rbn_hlx_hlx"/>
</dbReference>
<evidence type="ECO:0000313" key="1">
    <source>
        <dbReference type="EMBL" id="ABR47729.1"/>
    </source>
</evidence>
<gene>
    <name evidence="1" type="ordered locus">Amet_1542</name>
</gene>